<evidence type="ECO:0000256" key="1">
    <source>
        <dbReference type="ARBA" id="ARBA00022884"/>
    </source>
</evidence>
<dbReference type="KEGG" id="eke:EK0264_00580"/>
<dbReference type="Pfam" id="PF01479">
    <property type="entry name" value="S4"/>
    <property type="match status" value="1"/>
</dbReference>
<dbReference type="InterPro" id="IPR036986">
    <property type="entry name" value="S4_RNA-bd_sf"/>
</dbReference>
<feature type="domain" description="RNA-binding S4" evidence="4">
    <location>
        <begin position="7"/>
        <end position="73"/>
    </location>
</feature>
<keyword evidence="5" id="KW-0808">Transferase</keyword>
<dbReference type="InParanoid" id="A0A7L4YSG9"/>
<dbReference type="Pfam" id="PF01728">
    <property type="entry name" value="FtsJ"/>
    <property type="match status" value="1"/>
</dbReference>
<dbReference type="InterPro" id="IPR047048">
    <property type="entry name" value="TlyA"/>
</dbReference>
<dbReference type="PANTHER" id="PTHR32319">
    <property type="entry name" value="BACTERIAL HEMOLYSIN-LIKE PROTEIN"/>
    <property type="match status" value="1"/>
</dbReference>
<keyword evidence="1 3" id="KW-0694">RNA-binding</keyword>
<dbReference type="SUPFAM" id="SSF53335">
    <property type="entry name" value="S-adenosyl-L-methionine-dependent methyltransferases"/>
    <property type="match status" value="1"/>
</dbReference>
<gene>
    <name evidence="5" type="ORF">EK0264_00580</name>
</gene>
<dbReference type="Gene3D" id="3.40.50.150">
    <property type="entry name" value="Vaccinia Virus protein VP39"/>
    <property type="match status" value="1"/>
</dbReference>
<dbReference type="CDD" id="cd02440">
    <property type="entry name" value="AdoMet_MTases"/>
    <property type="match status" value="1"/>
</dbReference>
<dbReference type="GO" id="GO:0008168">
    <property type="term" value="F:methyltransferase activity"/>
    <property type="evidence" value="ECO:0007669"/>
    <property type="project" value="UniProtKB-KW"/>
</dbReference>
<dbReference type="PROSITE" id="PS50889">
    <property type="entry name" value="S4"/>
    <property type="match status" value="1"/>
</dbReference>
<comment type="similarity">
    <text evidence="2">Belongs to the TlyA family.</text>
</comment>
<dbReference type="AlphaFoldDB" id="A0A7L4YSG9"/>
<dbReference type="SMART" id="SM00363">
    <property type="entry name" value="S4"/>
    <property type="match status" value="1"/>
</dbReference>
<dbReference type="Gene3D" id="3.10.290.10">
    <property type="entry name" value="RNA-binding S4 domain"/>
    <property type="match status" value="1"/>
</dbReference>
<dbReference type="InterPro" id="IPR004538">
    <property type="entry name" value="Hemolysin_A/TlyA"/>
</dbReference>
<sequence>MPDPEADRLDVALVARGLARSRAHASEMIRGGRVLVDGRPASKPAMRIEDARVLDVAAAKGDGDVSRAGGKLRAALDELSVQPRGLRCIDVGASTGGFTQVLLERGAAHVVAIDVGTDQLAATLRNDPRVTSLERTHVGHLEEGQIAPAALVVADLSFISLRSVIGVLAGLTAPDGLLLPMVKPQFEVGRSGLDRHGVVTDPGRQRDAVLAVIDAAGEHGLAARAIRRSAVPGPAGNLEYFVAFTRGADASGEALWARDIEAEGGASEPAKRLED</sequence>
<keyword evidence="6" id="KW-1185">Reference proteome</keyword>
<dbReference type="EMBL" id="CP047156">
    <property type="protein sequence ID" value="QHC02201.1"/>
    <property type="molecule type" value="Genomic_DNA"/>
</dbReference>
<dbReference type="InterPro" id="IPR029063">
    <property type="entry name" value="SAM-dependent_MTases_sf"/>
</dbReference>
<dbReference type="OrthoDB" id="9784736at2"/>
<dbReference type="FunCoup" id="A0A7L4YSG9">
    <property type="interactions" value="98"/>
</dbReference>
<evidence type="ECO:0000256" key="3">
    <source>
        <dbReference type="PROSITE-ProRule" id="PRU00182"/>
    </source>
</evidence>
<proteinExistence type="inferred from homology"/>
<dbReference type="GO" id="GO:0003723">
    <property type="term" value="F:RNA binding"/>
    <property type="evidence" value="ECO:0007669"/>
    <property type="project" value="UniProtKB-KW"/>
</dbReference>
<accession>A0A7L4YSG9</accession>
<organism evidence="5 6">
    <name type="scientific">Epidermidibacterium keratini</name>
    <dbReference type="NCBI Taxonomy" id="1891644"/>
    <lineage>
        <taxon>Bacteria</taxon>
        <taxon>Bacillati</taxon>
        <taxon>Actinomycetota</taxon>
        <taxon>Actinomycetes</taxon>
        <taxon>Sporichthyales</taxon>
        <taxon>Sporichthyaceae</taxon>
        <taxon>Epidermidibacterium</taxon>
    </lineage>
</organism>
<dbReference type="GO" id="GO:0032259">
    <property type="term" value="P:methylation"/>
    <property type="evidence" value="ECO:0007669"/>
    <property type="project" value="UniProtKB-KW"/>
</dbReference>
<dbReference type="InterPro" id="IPR002877">
    <property type="entry name" value="RNA_MeTrfase_FtsJ_dom"/>
</dbReference>
<dbReference type="PANTHER" id="PTHR32319:SF0">
    <property type="entry name" value="BACTERIAL HEMOLYSIN-LIKE PROTEIN"/>
    <property type="match status" value="1"/>
</dbReference>
<evidence type="ECO:0000259" key="4">
    <source>
        <dbReference type="SMART" id="SM00363"/>
    </source>
</evidence>
<dbReference type="CDD" id="cd00165">
    <property type="entry name" value="S4"/>
    <property type="match status" value="1"/>
</dbReference>
<evidence type="ECO:0000313" key="5">
    <source>
        <dbReference type="EMBL" id="QHC02201.1"/>
    </source>
</evidence>
<reference evidence="5 6" key="1">
    <citation type="journal article" date="2018" name="Int. J. Syst. Evol. Microbiol.">
        <title>Epidermidibacterium keratini gen. nov., sp. nov., a member of the family Sporichthyaceae, isolated from keratin epidermis.</title>
        <authorList>
            <person name="Lee D.G."/>
            <person name="Trujillo M.E."/>
            <person name="Kang S."/>
            <person name="Nam J.J."/>
            <person name="Kim Y.J."/>
        </authorList>
    </citation>
    <scope>NUCLEOTIDE SEQUENCE [LARGE SCALE GENOMIC DNA]</scope>
    <source>
        <strain evidence="5 6">EPI-7</strain>
    </source>
</reference>
<dbReference type="InterPro" id="IPR002942">
    <property type="entry name" value="S4_RNA-bd"/>
</dbReference>
<dbReference type="SUPFAM" id="SSF55174">
    <property type="entry name" value="Alpha-L RNA-binding motif"/>
    <property type="match status" value="1"/>
</dbReference>
<dbReference type="PIRSF" id="PIRSF005578">
    <property type="entry name" value="TlyA"/>
    <property type="match status" value="1"/>
</dbReference>
<keyword evidence="5" id="KW-0489">Methyltransferase</keyword>
<dbReference type="Proteomes" id="UP000463857">
    <property type="component" value="Chromosome"/>
</dbReference>
<evidence type="ECO:0000313" key="6">
    <source>
        <dbReference type="Proteomes" id="UP000463857"/>
    </source>
</evidence>
<protein>
    <submittedName>
        <fullName evidence="5">TlyA family rRNA (Cytidine-2'-O)-methyltransferase</fullName>
    </submittedName>
</protein>
<name>A0A7L4YSG9_9ACTN</name>
<dbReference type="NCBIfam" id="TIGR00478">
    <property type="entry name" value="tly"/>
    <property type="match status" value="1"/>
</dbReference>
<evidence type="ECO:0000256" key="2">
    <source>
        <dbReference type="ARBA" id="ARBA00029460"/>
    </source>
</evidence>